<dbReference type="InterPro" id="IPR034294">
    <property type="entry name" value="Aquaporin_transptr"/>
</dbReference>
<dbReference type="Proteomes" id="UP000199205">
    <property type="component" value="Unassembled WGS sequence"/>
</dbReference>
<feature type="transmembrane region" description="Helical" evidence="8">
    <location>
        <begin position="105"/>
        <end position="127"/>
    </location>
</feature>
<evidence type="ECO:0000256" key="6">
    <source>
        <dbReference type="ARBA" id="ARBA00023136"/>
    </source>
</evidence>
<feature type="transmembrane region" description="Helical" evidence="8">
    <location>
        <begin position="26"/>
        <end position="50"/>
    </location>
</feature>
<evidence type="ECO:0000256" key="1">
    <source>
        <dbReference type="ARBA" id="ARBA00004127"/>
    </source>
</evidence>
<sequence>MAETSLPANVRCFFERDPALSLFRRAFVESVGTGLLAIAMVGSGLAVSTFAKAQPLPASLIIAIAIAGSLVGLIVALGKVSGGHYNPLITFAQWLGGERKGDCTVGYVIAQIIGGVVGALVAGQMFGSPFRTVSPEFPSFGMLLSELVASAGLMTVVLGCARSSRWDTGPFAVGSWLVSAILATPSTSYANPAVTLAAAFASGPVALAPMTAIAFVATQVMGMVVAIGINKIAFGSTSEPAGNTALAGSSQEKLT</sequence>
<dbReference type="InterPro" id="IPR000425">
    <property type="entry name" value="MIP"/>
</dbReference>
<dbReference type="PRINTS" id="PR00783">
    <property type="entry name" value="MINTRINSICP"/>
</dbReference>
<feature type="transmembrane region" description="Helical" evidence="8">
    <location>
        <begin position="168"/>
        <end position="186"/>
    </location>
</feature>
<evidence type="ECO:0000256" key="5">
    <source>
        <dbReference type="ARBA" id="ARBA00022989"/>
    </source>
</evidence>
<dbReference type="GO" id="GO:0012505">
    <property type="term" value="C:endomembrane system"/>
    <property type="evidence" value="ECO:0007669"/>
    <property type="project" value="UniProtKB-SubCell"/>
</dbReference>
<proteinExistence type="inferred from homology"/>
<dbReference type="OrthoDB" id="9807293at2"/>
<feature type="transmembrane region" description="Helical" evidence="8">
    <location>
        <begin position="206"/>
        <end position="229"/>
    </location>
</feature>
<evidence type="ECO:0000256" key="7">
    <source>
        <dbReference type="RuleBase" id="RU000477"/>
    </source>
</evidence>
<feature type="transmembrane region" description="Helical" evidence="8">
    <location>
        <begin position="139"/>
        <end position="161"/>
    </location>
</feature>
<dbReference type="GO" id="GO:0019755">
    <property type="term" value="P:one-carbon compound transport"/>
    <property type="evidence" value="ECO:0007669"/>
    <property type="project" value="UniProtKB-ARBA"/>
</dbReference>
<dbReference type="GO" id="GO:0015250">
    <property type="term" value="F:water channel activity"/>
    <property type="evidence" value="ECO:0007669"/>
    <property type="project" value="TreeGrafter"/>
</dbReference>
<dbReference type="GO" id="GO:0016020">
    <property type="term" value="C:membrane"/>
    <property type="evidence" value="ECO:0007669"/>
    <property type="project" value="InterPro"/>
</dbReference>
<keyword evidence="2 7" id="KW-0813">Transport</keyword>
<dbReference type="InterPro" id="IPR023271">
    <property type="entry name" value="Aquaporin-like"/>
</dbReference>
<dbReference type="GO" id="GO:0005737">
    <property type="term" value="C:cytoplasm"/>
    <property type="evidence" value="ECO:0007669"/>
    <property type="project" value="UniProtKB-ARBA"/>
</dbReference>
<evidence type="ECO:0000313" key="9">
    <source>
        <dbReference type="EMBL" id="SCB37421.1"/>
    </source>
</evidence>
<dbReference type="PANTHER" id="PTHR45665">
    <property type="entry name" value="AQUAPORIN-8"/>
    <property type="match status" value="1"/>
</dbReference>
<protein>
    <submittedName>
        <fullName evidence="9">Glycerol uptake facilitator (Major Intrinsic Protein Family)</fullName>
    </submittedName>
</protein>
<keyword evidence="3 7" id="KW-0812">Transmembrane</keyword>
<dbReference type="SUPFAM" id="SSF81338">
    <property type="entry name" value="Aquaporin-like"/>
    <property type="match status" value="1"/>
</dbReference>
<evidence type="ECO:0000313" key="10">
    <source>
        <dbReference type="Proteomes" id="UP000199205"/>
    </source>
</evidence>
<gene>
    <name evidence="9" type="ORF">GA0061101_1108</name>
</gene>
<dbReference type="EMBL" id="FMAF01000010">
    <property type="protein sequence ID" value="SCB37421.1"/>
    <property type="molecule type" value="Genomic_DNA"/>
</dbReference>
<feature type="transmembrane region" description="Helical" evidence="8">
    <location>
        <begin position="56"/>
        <end position="77"/>
    </location>
</feature>
<dbReference type="Pfam" id="PF00230">
    <property type="entry name" value="MIP"/>
    <property type="match status" value="1"/>
</dbReference>
<accession>A0A1C3WBY0</accession>
<keyword evidence="5 8" id="KW-1133">Transmembrane helix</keyword>
<name>A0A1C3WBY0_9HYPH</name>
<evidence type="ECO:0000256" key="2">
    <source>
        <dbReference type="ARBA" id="ARBA00022448"/>
    </source>
</evidence>
<evidence type="ECO:0000256" key="8">
    <source>
        <dbReference type="SAM" id="Phobius"/>
    </source>
</evidence>
<dbReference type="AlphaFoldDB" id="A0A1C3WBY0"/>
<evidence type="ECO:0000256" key="4">
    <source>
        <dbReference type="ARBA" id="ARBA00022737"/>
    </source>
</evidence>
<dbReference type="RefSeq" id="WP_092574618.1">
    <property type="nucleotide sequence ID" value="NZ_FMAF01000010.1"/>
</dbReference>
<comment type="subcellular location">
    <subcellularLocation>
        <location evidence="1">Endomembrane system</location>
        <topology evidence="1">Multi-pass membrane protein</topology>
    </subcellularLocation>
</comment>
<keyword evidence="4" id="KW-0677">Repeat</keyword>
<dbReference type="PANTHER" id="PTHR45665:SF9">
    <property type="entry name" value="AQUAPORIN-8"/>
    <property type="match status" value="1"/>
</dbReference>
<comment type="similarity">
    <text evidence="7">Belongs to the MIP/aquaporin (TC 1.A.8) family.</text>
</comment>
<keyword evidence="6 8" id="KW-0472">Membrane</keyword>
<reference evidence="9 10" key="1">
    <citation type="submission" date="2016-08" db="EMBL/GenBank/DDBJ databases">
        <authorList>
            <person name="Seilhamer J.J."/>
        </authorList>
    </citation>
    <scope>NUCLEOTIDE SEQUENCE [LARGE SCALE GENOMIC DNA]</scope>
    <source>
        <strain evidence="9 10">P1-7</strain>
    </source>
</reference>
<evidence type="ECO:0000256" key="3">
    <source>
        <dbReference type="ARBA" id="ARBA00022692"/>
    </source>
</evidence>
<dbReference type="Gene3D" id="1.20.1080.10">
    <property type="entry name" value="Glycerol uptake facilitator protein"/>
    <property type="match status" value="1"/>
</dbReference>
<organism evidence="9 10">
    <name type="scientific">Rhizobium lusitanum</name>
    <dbReference type="NCBI Taxonomy" id="293958"/>
    <lineage>
        <taxon>Bacteria</taxon>
        <taxon>Pseudomonadati</taxon>
        <taxon>Pseudomonadota</taxon>
        <taxon>Alphaproteobacteria</taxon>
        <taxon>Hyphomicrobiales</taxon>
        <taxon>Rhizobiaceae</taxon>
        <taxon>Rhizobium/Agrobacterium group</taxon>
        <taxon>Rhizobium</taxon>
    </lineage>
</organism>